<reference evidence="3" key="1">
    <citation type="submission" date="2014-12" db="EMBL/GenBank/DDBJ databases">
        <authorList>
            <person name="Huang H.-H."/>
            <person name="Chen S.-C."/>
            <person name="Lai M.-C."/>
        </authorList>
    </citation>
    <scope>NUCLEOTIDE SEQUENCE</scope>
    <source>
        <strain evidence="3">K1F9705b</strain>
    </source>
</reference>
<dbReference type="AlphaFoldDB" id="A0A8J7WA04"/>
<dbReference type="EMBL" id="JWHL01000009">
    <property type="protein sequence ID" value="MBR1369137.1"/>
    <property type="molecule type" value="Genomic_DNA"/>
</dbReference>
<dbReference type="InterPro" id="IPR036291">
    <property type="entry name" value="NAD(P)-bd_dom_sf"/>
</dbReference>
<protein>
    <submittedName>
        <fullName evidence="3">GDP-D-mannose dehydratase</fullName>
    </submittedName>
</protein>
<dbReference type="PRINTS" id="PR01713">
    <property type="entry name" value="NUCEPIMERASE"/>
</dbReference>
<sequence length="309" mass="34283">MQYLITGGAGFIGSNLADQLAKEHTITIIDNFATGRRENVQDLIDHPNVTFIEGSITDADLMHEITKGIDGIFHQAAIPSVPRSVRDPITTNEANITGTLQVLFAAKENNVRKVVTASSSSVYGDTPTLPKEEGMAANPLSPYAVTKLTDEYYGKVFSELYGIQTVFLRYFNVFGPRQDPNSEYAAVIPKFITRLLQNESPIIYGDGGQTRDFTFIADVVQANRKAMESDAIGIYNIACGKRISLNDLAKTLMEITGIHRPLIYENEREGDIRDSLADISRAETAFGFDPEYTLEEGLKETVAWFRKRL</sequence>
<dbReference type="Gene3D" id="3.90.25.10">
    <property type="entry name" value="UDP-galactose 4-epimerase, domain 1"/>
    <property type="match status" value="1"/>
</dbReference>
<feature type="domain" description="NAD-dependent epimerase/dehydratase" evidence="2">
    <location>
        <begin position="4"/>
        <end position="238"/>
    </location>
</feature>
<keyword evidence="4" id="KW-1185">Reference proteome</keyword>
<gene>
    <name evidence="3" type="ORF">RJ53_06385</name>
</gene>
<evidence type="ECO:0000313" key="3">
    <source>
        <dbReference type="EMBL" id="MBR1369137.1"/>
    </source>
</evidence>
<dbReference type="Gene3D" id="3.40.50.720">
    <property type="entry name" value="NAD(P)-binding Rossmann-like Domain"/>
    <property type="match status" value="1"/>
</dbReference>
<dbReference type="CDD" id="cd05256">
    <property type="entry name" value="UDP_AE_SDR_e"/>
    <property type="match status" value="1"/>
</dbReference>
<dbReference type="SUPFAM" id="SSF51735">
    <property type="entry name" value="NAD(P)-binding Rossmann-fold domains"/>
    <property type="match status" value="1"/>
</dbReference>
<dbReference type="OrthoDB" id="4907at2157"/>
<dbReference type="Proteomes" id="UP000730161">
    <property type="component" value="Unassembled WGS sequence"/>
</dbReference>
<dbReference type="RefSeq" id="WP_211530832.1">
    <property type="nucleotide sequence ID" value="NZ_JWHL01000009.1"/>
</dbReference>
<evidence type="ECO:0000313" key="4">
    <source>
        <dbReference type="Proteomes" id="UP000730161"/>
    </source>
</evidence>
<evidence type="ECO:0000256" key="1">
    <source>
        <dbReference type="ARBA" id="ARBA00007637"/>
    </source>
</evidence>
<accession>A0A8J7WA04</accession>
<dbReference type="Pfam" id="PF01370">
    <property type="entry name" value="Epimerase"/>
    <property type="match status" value="1"/>
</dbReference>
<comment type="caution">
    <text evidence="3">The sequence shown here is derived from an EMBL/GenBank/DDBJ whole genome shotgun (WGS) entry which is preliminary data.</text>
</comment>
<dbReference type="InterPro" id="IPR001509">
    <property type="entry name" value="Epimerase_deHydtase"/>
</dbReference>
<organism evidence="3 4">
    <name type="scientific">Methanocalculus chunghsingensis</name>
    <dbReference type="NCBI Taxonomy" id="156457"/>
    <lineage>
        <taxon>Archaea</taxon>
        <taxon>Methanobacteriati</taxon>
        <taxon>Methanobacteriota</taxon>
        <taxon>Stenosarchaea group</taxon>
        <taxon>Methanomicrobia</taxon>
        <taxon>Methanomicrobiales</taxon>
        <taxon>Methanocalculaceae</taxon>
        <taxon>Methanocalculus</taxon>
    </lineage>
</organism>
<proteinExistence type="inferred from homology"/>
<name>A0A8J7WA04_9EURY</name>
<comment type="similarity">
    <text evidence="1">Belongs to the NAD(P)-dependent epimerase/dehydratase family.</text>
</comment>
<dbReference type="PANTHER" id="PTHR43000">
    <property type="entry name" value="DTDP-D-GLUCOSE 4,6-DEHYDRATASE-RELATED"/>
    <property type="match status" value="1"/>
</dbReference>
<evidence type="ECO:0000259" key="2">
    <source>
        <dbReference type="Pfam" id="PF01370"/>
    </source>
</evidence>